<proteinExistence type="inferred from homology"/>
<dbReference type="InterPro" id="IPR032808">
    <property type="entry name" value="DoxX"/>
</dbReference>
<dbReference type="OrthoDB" id="680764at2"/>
<feature type="transmembrane region" description="Helical" evidence="7">
    <location>
        <begin position="84"/>
        <end position="104"/>
    </location>
</feature>
<dbReference type="RefSeq" id="WP_131449947.1">
    <property type="nucleotide sequence ID" value="NZ_SJZI01000046.1"/>
</dbReference>
<keyword evidence="9" id="KW-1185">Reference proteome</keyword>
<keyword evidence="6 7" id="KW-0472">Membrane</keyword>
<dbReference type="PANTHER" id="PTHR33452">
    <property type="entry name" value="OXIDOREDUCTASE CATD-RELATED"/>
    <property type="match status" value="1"/>
</dbReference>
<feature type="transmembrane region" description="Helical" evidence="7">
    <location>
        <begin position="21"/>
        <end position="38"/>
    </location>
</feature>
<evidence type="ECO:0000256" key="5">
    <source>
        <dbReference type="ARBA" id="ARBA00022989"/>
    </source>
</evidence>
<dbReference type="PANTHER" id="PTHR33452:SF1">
    <property type="entry name" value="INNER MEMBRANE PROTEIN YPHA-RELATED"/>
    <property type="match status" value="1"/>
</dbReference>
<feature type="transmembrane region" description="Helical" evidence="7">
    <location>
        <begin position="110"/>
        <end position="134"/>
    </location>
</feature>
<keyword evidence="4 7" id="KW-0812">Transmembrane</keyword>
<evidence type="ECO:0000313" key="9">
    <source>
        <dbReference type="Proteomes" id="UP000295334"/>
    </source>
</evidence>
<keyword evidence="3" id="KW-1003">Cell membrane</keyword>
<dbReference type="AlphaFoldDB" id="A0A4R1B5M0"/>
<dbReference type="Proteomes" id="UP000295334">
    <property type="component" value="Unassembled WGS sequence"/>
</dbReference>
<name>A0A4R1B5M0_9BACT</name>
<comment type="similarity">
    <text evidence="2">Belongs to the DoxX family.</text>
</comment>
<dbReference type="EMBL" id="SJZI01000046">
    <property type="protein sequence ID" value="TCJ13291.1"/>
    <property type="molecule type" value="Genomic_DNA"/>
</dbReference>
<feature type="transmembrane region" description="Helical" evidence="7">
    <location>
        <begin position="58"/>
        <end position="77"/>
    </location>
</feature>
<dbReference type="Pfam" id="PF07681">
    <property type="entry name" value="DoxX"/>
    <property type="match status" value="1"/>
</dbReference>
<evidence type="ECO:0000256" key="2">
    <source>
        <dbReference type="ARBA" id="ARBA00006679"/>
    </source>
</evidence>
<evidence type="ECO:0000256" key="3">
    <source>
        <dbReference type="ARBA" id="ARBA00022475"/>
    </source>
</evidence>
<comment type="caution">
    <text evidence="8">The sequence shown here is derived from an EMBL/GenBank/DDBJ whole genome shotgun (WGS) entry which is preliminary data.</text>
</comment>
<protein>
    <submittedName>
        <fullName evidence="8">DoxX family protein</fullName>
    </submittedName>
</protein>
<accession>A0A4R1B5M0</accession>
<organism evidence="8 9">
    <name type="scientific">Flaviaesturariibacter flavus</name>
    <dbReference type="NCBI Taxonomy" id="2502780"/>
    <lineage>
        <taxon>Bacteria</taxon>
        <taxon>Pseudomonadati</taxon>
        <taxon>Bacteroidota</taxon>
        <taxon>Chitinophagia</taxon>
        <taxon>Chitinophagales</taxon>
        <taxon>Chitinophagaceae</taxon>
        <taxon>Flaviaestuariibacter</taxon>
    </lineage>
</organism>
<evidence type="ECO:0000256" key="7">
    <source>
        <dbReference type="SAM" id="Phobius"/>
    </source>
</evidence>
<dbReference type="GO" id="GO:0005886">
    <property type="term" value="C:plasma membrane"/>
    <property type="evidence" value="ECO:0007669"/>
    <property type="project" value="UniProtKB-SubCell"/>
</dbReference>
<comment type="subcellular location">
    <subcellularLocation>
        <location evidence="1">Cell membrane</location>
        <topology evidence="1">Multi-pass membrane protein</topology>
    </subcellularLocation>
</comment>
<evidence type="ECO:0000256" key="1">
    <source>
        <dbReference type="ARBA" id="ARBA00004651"/>
    </source>
</evidence>
<reference evidence="8 9" key="1">
    <citation type="submission" date="2019-03" db="EMBL/GenBank/DDBJ databases">
        <authorList>
            <person name="Kim M.K.M."/>
        </authorList>
    </citation>
    <scope>NUCLEOTIDE SEQUENCE [LARGE SCALE GENOMIC DNA]</scope>
    <source>
        <strain evidence="8 9">17J68-12</strain>
    </source>
</reference>
<evidence type="ECO:0000313" key="8">
    <source>
        <dbReference type="EMBL" id="TCJ13291.1"/>
    </source>
</evidence>
<evidence type="ECO:0000256" key="4">
    <source>
        <dbReference type="ARBA" id="ARBA00022692"/>
    </source>
</evidence>
<evidence type="ECO:0000256" key="6">
    <source>
        <dbReference type="ARBA" id="ARBA00023136"/>
    </source>
</evidence>
<keyword evidence="5 7" id="KW-1133">Transmembrane helix</keyword>
<dbReference type="InterPro" id="IPR051907">
    <property type="entry name" value="DoxX-like_oxidoreductase"/>
</dbReference>
<sequence length="152" mass="17012">MTYAKRIEHWGERHHPGWVDILRIALGIFLFVKGIAFARDTEALSSLIARENFDSFPVVLLAHFIIFAHIVGGFFIATGLLTRASCAVNIPILLGALVFVNWQAMHYMTLLPVSILTLLLLIYFLIVGSGPFSLDRVLFRYNGQVKTDVSGH</sequence>
<gene>
    <name evidence="8" type="ORF">EPD60_12935</name>
</gene>